<accession>A0A941CRM5</accession>
<proteinExistence type="predicted"/>
<dbReference type="Proteomes" id="UP000675379">
    <property type="component" value="Unassembled WGS sequence"/>
</dbReference>
<feature type="transmembrane region" description="Helical" evidence="1">
    <location>
        <begin position="12"/>
        <end position="33"/>
    </location>
</feature>
<organism evidence="2 3">
    <name type="scientific">Proteiniclasticum sediminis</name>
    <dbReference type="NCBI Taxonomy" id="2804028"/>
    <lineage>
        <taxon>Bacteria</taxon>
        <taxon>Bacillati</taxon>
        <taxon>Bacillota</taxon>
        <taxon>Clostridia</taxon>
        <taxon>Eubacteriales</taxon>
        <taxon>Clostridiaceae</taxon>
        <taxon>Proteiniclasticum</taxon>
    </lineage>
</organism>
<evidence type="ECO:0000313" key="3">
    <source>
        <dbReference type="Proteomes" id="UP000675379"/>
    </source>
</evidence>
<evidence type="ECO:0000313" key="2">
    <source>
        <dbReference type="EMBL" id="MBR0576349.1"/>
    </source>
</evidence>
<reference evidence="2" key="1">
    <citation type="submission" date="2021-04" db="EMBL/GenBank/DDBJ databases">
        <title>Proteiniclasticum sedimins sp. nov., an obligate anaerobic bacterium isolated from anaerobic sludge.</title>
        <authorList>
            <person name="Liu J."/>
        </authorList>
    </citation>
    <scope>NUCLEOTIDE SEQUENCE</scope>
    <source>
        <strain evidence="2">BAD-10</strain>
    </source>
</reference>
<feature type="transmembrane region" description="Helical" evidence="1">
    <location>
        <begin position="45"/>
        <end position="64"/>
    </location>
</feature>
<gene>
    <name evidence="2" type="ORF">KCG48_08325</name>
</gene>
<keyword evidence="1" id="KW-0812">Transmembrane</keyword>
<keyword evidence="3" id="KW-1185">Reference proteome</keyword>
<evidence type="ECO:0000256" key="1">
    <source>
        <dbReference type="SAM" id="Phobius"/>
    </source>
</evidence>
<keyword evidence="1" id="KW-1133">Transmembrane helix</keyword>
<dbReference type="EMBL" id="JAGSCS010000009">
    <property type="protein sequence ID" value="MBR0576349.1"/>
    <property type="molecule type" value="Genomic_DNA"/>
</dbReference>
<dbReference type="AlphaFoldDB" id="A0A941CRM5"/>
<protein>
    <submittedName>
        <fullName evidence="2">Uncharacterized protein</fullName>
    </submittedName>
</protein>
<comment type="caution">
    <text evidence="2">The sequence shown here is derived from an EMBL/GenBank/DDBJ whole genome shotgun (WGS) entry which is preliminary data.</text>
</comment>
<sequence length="161" mass="18301">MGCIYNEKVKRSATPFIFLLILFGTLLVLISIISKEMGFPPALRTELDLVLTMIFLLAGYRVFLRSKDVYRYSIIADDLLIHRINGNRNLLVAKVKLAQIHSLECPDKKSELLKYLNKNYSEGFTKGAYCCKYLLDGEKKAFIFNPSKGMVNKLNTALKAL</sequence>
<name>A0A941CRM5_9CLOT</name>
<keyword evidence="1" id="KW-0472">Membrane</keyword>